<evidence type="ECO:0000259" key="1">
    <source>
        <dbReference type="Pfam" id="PF02342"/>
    </source>
</evidence>
<feature type="domain" description="TerD" evidence="1">
    <location>
        <begin position="8"/>
        <end position="163"/>
    </location>
</feature>
<proteinExistence type="predicted"/>
<comment type="caution">
    <text evidence="2">The sequence shown here is derived from an EMBL/GenBank/DDBJ whole genome shotgun (WGS) entry which is preliminary data.</text>
</comment>
<accession>A0A267MM27</accession>
<sequence>MEITLQNNLIRGQKIVIGKIDRDNPLKIEIVHDILGGNMDLDFYVFPVKDNILEEKNMVYFNKPSSEDKNIILREDYNKNKSVKSLFVNLKDLDKDYDKIILALSYYKEVLDINELDLKVEAIERILKSNVFSIEEKLNLENETFVIGEIYKYKDQWKFNTVTYETKEFVVEAVRNLNNIKIM</sequence>
<protein>
    <recommendedName>
        <fullName evidence="1">TerD domain-containing protein</fullName>
    </recommendedName>
</protein>
<dbReference type="EMBL" id="NIBG01000002">
    <property type="protein sequence ID" value="PAB60596.1"/>
    <property type="molecule type" value="Genomic_DNA"/>
</dbReference>
<dbReference type="InterPro" id="IPR003325">
    <property type="entry name" value="TerD"/>
</dbReference>
<keyword evidence="3" id="KW-1185">Reference proteome</keyword>
<gene>
    <name evidence="2" type="ORF">CCE28_03370</name>
</gene>
<dbReference type="Pfam" id="PF02342">
    <property type="entry name" value="TerD"/>
    <property type="match status" value="1"/>
</dbReference>
<dbReference type="OrthoDB" id="2079357at2"/>
<name>A0A267MM27_9FIRM</name>
<reference evidence="2 3" key="1">
    <citation type="submission" date="2017-06" db="EMBL/GenBank/DDBJ databases">
        <title>Draft genome sequence of anaerobic fermentative bacterium Anaeromicrobium sediminis DY2726D isolated from West Pacific Ocean sediments.</title>
        <authorList>
            <person name="Zeng X."/>
        </authorList>
    </citation>
    <scope>NUCLEOTIDE SEQUENCE [LARGE SCALE GENOMIC DNA]</scope>
    <source>
        <strain evidence="2 3">DY2726D</strain>
    </source>
</reference>
<evidence type="ECO:0000313" key="2">
    <source>
        <dbReference type="EMBL" id="PAB60596.1"/>
    </source>
</evidence>
<organism evidence="2 3">
    <name type="scientific">Anaeromicrobium sediminis</name>
    <dbReference type="NCBI Taxonomy" id="1478221"/>
    <lineage>
        <taxon>Bacteria</taxon>
        <taxon>Bacillati</taxon>
        <taxon>Bacillota</taxon>
        <taxon>Clostridia</taxon>
        <taxon>Peptostreptococcales</taxon>
        <taxon>Thermotaleaceae</taxon>
        <taxon>Anaeromicrobium</taxon>
    </lineage>
</organism>
<evidence type="ECO:0000313" key="3">
    <source>
        <dbReference type="Proteomes" id="UP000216024"/>
    </source>
</evidence>
<dbReference type="Proteomes" id="UP000216024">
    <property type="component" value="Unassembled WGS sequence"/>
</dbReference>
<dbReference type="Gene3D" id="2.60.60.30">
    <property type="entry name" value="sav2460 like domains"/>
    <property type="match status" value="1"/>
</dbReference>
<dbReference type="AlphaFoldDB" id="A0A267MM27"/>